<dbReference type="Proteomes" id="UP000630528">
    <property type="component" value="Unassembled WGS sequence"/>
</dbReference>
<sequence length="118" mass="13024">MPALLNYTHGPSFAVVEITALAFVENAIPALVEMAHRTRERGDRRLLINLMDVVGTFGIEQQREIGLLAHQYLSHLERVASLVPPDKITHASELAAQSKGLQLRVFTELGAAIEWLVA</sequence>
<reference evidence="1" key="1">
    <citation type="journal article" date="2012" name="J. Microbiol. Biotechnol.">
        <title>Ramlibacter ginsenosidimutans sp. nov., with ginsenoside-converting activity.</title>
        <authorList>
            <person name="Wang L."/>
            <person name="An D.S."/>
            <person name="Kim S.G."/>
            <person name="Jin F.X."/>
            <person name="Kim S.C."/>
            <person name="Lee S.T."/>
            <person name="Im W.T."/>
        </authorList>
    </citation>
    <scope>NUCLEOTIDE SEQUENCE</scope>
    <source>
        <strain evidence="1">KACC 17527</strain>
    </source>
</reference>
<dbReference type="InterPro" id="IPR036513">
    <property type="entry name" value="STAS_dom_sf"/>
</dbReference>
<organism evidence="1 2">
    <name type="scientific">Ramlibacter ginsenosidimutans</name>
    <dbReference type="NCBI Taxonomy" id="502333"/>
    <lineage>
        <taxon>Bacteria</taxon>
        <taxon>Pseudomonadati</taxon>
        <taxon>Pseudomonadota</taxon>
        <taxon>Betaproteobacteria</taxon>
        <taxon>Burkholderiales</taxon>
        <taxon>Comamonadaceae</taxon>
        <taxon>Ramlibacter</taxon>
    </lineage>
</organism>
<reference evidence="1" key="2">
    <citation type="submission" date="2021-01" db="EMBL/GenBank/DDBJ databases">
        <authorList>
            <person name="Kang M."/>
        </authorList>
    </citation>
    <scope>NUCLEOTIDE SEQUENCE</scope>
    <source>
        <strain evidence="1">KACC 17527</strain>
    </source>
</reference>
<gene>
    <name evidence="1" type="ORF">JJB11_12905</name>
</gene>
<accession>A0A934WMZ1</accession>
<keyword evidence="2" id="KW-1185">Reference proteome</keyword>
<comment type="caution">
    <text evidence="1">The sequence shown here is derived from an EMBL/GenBank/DDBJ whole genome shotgun (WGS) entry which is preliminary data.</text>
</comment>
<dbReference type="InterPro" id="IPR021866">
    <property type="entry name" value="SpoIIAA-like"/>
</dbReference>
<dbReference type="AlphaFoldDB" id="A0A934WMZ1"/>
<proteinExistence type="predicted"/>
<dbReference type="Pfam" id="PF11964">
    <property type="entry name" value="SpoIIAA-like"/>
    <property type="match status" value="1"/>
</dbReference>
<evidence type="ECO:0000313" key="1">
    <source>
        <dbReference type="EMBL" id="MBK6006993.1"/>
    </source>
</evidence>
<protein>
    <submittedName>
        <fullName evidence="1">STAS/SEC14 domain-containing protein</fullName>
    </submittedName>
</protein>
<evidence type="ECO:0000313" key="2">
    <source>
        <dbReference type="Proteomes" id="UP000630528"/>
    </source>
</evidence>
<dbReference type="EMBL" id="JAEPWM010000004">
    <property type="protein sequence ID" value="MBK6006993.1"/>
    <property type="molecule type" value="Genomic_DNA"/>
</dbReference>
<name>A0A934WMZ1_9BURK</name>
<dbReference type="SUPFAM" id="SSF52091">
    <property type="entry name" value="SpoIIaa-like"/>
    <property type="match status" value="1"/>
</dbReference>
<dbReference type="RefSeq" id="WP_201171501.1">
    <property type="nucleotide sequence ID" value="NZ_JAEPWM010000004.1"/>
</dbReference>